<evidence type="ECO:0000313" key="3">
    <source>
        <dbReference type="EMBL" id="STX45700.1"/>
    </source>
</evidence>
<keyword evidence="1" id="KW-0812">Transmembrane</keyword>
<reference evidence="3 5" key="2">
    <citation type="submission" date="2018-06" db="EMBL/GenBank/DDBJ databases">
        <authorList>
            <consortium name="Pathogen Informatics"/>
            <person name="Doyle S."/>
        </authorList>
    </citation>
    <scope>NUCLEOTIDE SEQUENCE [LARGE SCALE GENOMIC DNA]</scope>
    <source>
        <strain evidence="3 5">NCTC12388</strain>
    </source>
</reference>
<dbReference type="STRING" id="45066.Lgra_2322"/>
<dbReference type="AlphaFoldDB" id="A0A378JLT6"/>
<evidence type="ECO:0000313" key="5">
    <source>
        <dbReference type="Proteomes" id="UP000254476"/>
    </source>
</evidence>
<proteinExistence type="predicted"/>
<keyword evidence="1" id="KW-1133">Transmembrane helix</keyword>
<feature type="transmembrane region" description="Helical" evidence="1">
    <location>
        <begin position="40"/>
        <end position="57"/>
    </location>
</feature>
<name>A0A378JLT6_9GAMM</name>
<keyword evidence="4" id="KW-1185">Reference proteome</keyword>
<evidence type="ECO:0000313" key="4">
    <source>
        <dbReference type="Proteomes" id="UP000054691"/>
    </source>
</evidence>
<dbReference type="OrthoDB" id="5644935at2"/>
<keyword evidence="1" id="KW-0472">Membrane</keyword>
<sequence>MRNSRKQIIAQIAQMDKILQDQKKELAEHKEYFAQSKINYAHLALAVLLISAFFIGWKAERKRWTGKVMQQIAEVGALAFLNHFKKTLFALFE</sequence>
<dbReference type="Proteomes" id="UP000254476">
    <property type="component" value="Unassembled WGS sequence"/>
</dbReference>
<dbReference type="EMBL" id="LNYE01000023">
    <property type="protein sequence ID" value="KTD09087.1"/>
    <property type="molecule type" value="Genomic_DNA"/>
</dbReference>
<protein>
    <submittedName>
        <fullName evidence="3">Uncharacterized protein</fullName>
    </submittedName>
</protein>
<dbReference type="EMBL" id="UGOB01000001">
    <property type="protein sequence ID" value="STX45700.1"/>
    <property type="molecule type" value="Genomic_DNA"/>
</dbReference>
<organism evidence="3 5">
    <name type="scientific">Legionella gratiana</name>
    <dbReference type="NCBI Taxonomy" id="45066"/>
    <lineage>
        <taxon>Bacteria</taxon>
        <taxon>Pseudomonadati</taxon>
        <taxon>Pseudomonadota</taxon>
        <taxon>Gammaproteobacteria</taxon>
        <taxon>Legionellales</taxon>
        <taxon>Legionellaceae</taxon>
        <taxon>Legionella</taxon>
    </lineage>
</organism>
<accession>A0A378JLT6</accession>
<evidence type="ECO:0000256" key="1">
    <source>
        <dbReference type="SAM" id="Phobius"/>
    </source>
</evidence>
<evidence type="ECO:0000313" key="2">
    <source>
        <dbReference type="EMBL" id="KTD09087.1"/>
    </source>
</evidence>
<gene>
    <name evidence="2" type="ORF">Lgra_2322</name>
    <name evidence="3" type="ORF">NCTC12388_02444</name>
</gene>
<dbReference type="Proteomes" id="UP000054691">
    <property type="component" value="Unassembled WGS sequence"/>
</dbReference>
<reference evidence="2 4" key="1">
    <citation type="submission" date="2015-11" db="EMBL/GenBank/DDBJ databases">
        <title>Genomic analysis of 38 Legionella species identifies large and diverse effector repertoires.</title>
        <authorList>
            <person name="Burstein D."/>
            <person name="Amaro F."/>
            <person name="Zusman T."/>
            <person name="Lifshitz Z."/>
            <person name="Cohen O."/>
            <person name="Gilbert J.A."/>
            <person name="Pupko T."/>
            <person name="Shuman H.A."/>
            <person name="Segal G."/>
        </authorList>
    </citation>
    <scope>NUCLEOTIDE SEQUENCE [LARGE SCALE GENOMIC DNA]</scope>
    <source>
        <strain evidence="2 4">Lyon 8420412</strain>
    </source>
</reference>